<feature type="region of interest" description="Disordered" evidence="1">
    <location>
        <begin position="457"/>
        <end position="491"/>
    </location>
</feature>
<evidence type="ECO:0000313" key="2">
    <source>
        <dbReference type="EMBL" id="CAK66744.1"/>
    </source>
</evidence>
<accession>A0C7H7</accession>
<organism evidence="2 3">
    <name type="scientific">Paramecium tetraurelia</name>
    <dbReference type="NCBI Taxonomy" id="5888"/>
    <lineage>
        <taxon>Eukaryota</taxon>
        <taxon>Sar</taxon>
        <taxon>Alveolata</taxon>
        <taxon>Ciliophora</taxon>
        <taxon>Intramacronucleata</taxon>
        <taxon>Oligohymenophorea</taxon>
        <taxon>Peniculida</taxon>
        <taxon>Parameciidae</taxon>
        <taxon>Paramecium</taxon>
    </lineage>
</organism>
<dbReference type="EMBL" id="CT868047">
    <property type="protein sequence ID" value="CAK66744.1"/>
    <property type="molecule type" value="Genomic_DNA"/>
</dbReference>
<dbReference type="HOGENOM" id="CLU_553747_0_0_1"/>
<feature type="compositionally biased region" description="Low complexity" evidence="1">
    <location>
        <begin position="474"/>
        <end position="491"/>
    </location>
</feature>
<dbReference type="KEGG" id="ptm:GSPATT00035874001"/>
<dbReference type="InParanoid" id="A0C7H7"/>
<protein>
    <submittedName>
        <fullName evidence="2">Uncharacterized protein</fullName>
    </submittedName>
</protein>
<evidence type="ECO:0000313" key="3">
    <source>
        <dbReference type="Proteomes" id="UP000000600"/>
    </source>
</evidence>
<dbReference type="Proteomes" id="UP000000600">
    <property type="component" value="Unassembled WGS sequence"/>
</dbReference>
<sequence length="507" mass="58937">MKKGDALIKLKKYTQEEDCLFCQKYGRVTTDKINFAPLLNRVSDNQNGIQALYTKYSQSQWNGRKYEDLFSTKPISWVIKFKDRLTLEDYDEFLKRFYPQNDQPMKFEQLLEYYKYHKDIPRMFMPRVSDLAIYFYEKKKQIEYRKIKFMLGIPVEDAKYEKLKEDIKVLNSITQQTQVSSLSVLREILKSKASDEIINIDATWMTMTQQQQQKSQYPPNLKLLKQLISKNTQFYKDKQNIYAAGISKRPVQKSPQQKGHFKTLSKDTSQKSLVSSNKLINSSNGDTDLQKFLKQQILTVNHANPCLFSSKQSGKANHISNYQSKQNSIHYITSTRSISSEQLKLIQSQQPLKQSNSPNLVIPTHKKSQTQTHYTEINSPNKHQKHLSMKMHTNMGQDAKQSLTHTKSSEKLFKIYTSQSSVPLSANINININQLNMNNLNIKTPFQQYKAMLESPKINSKQKTQSNIETQRITSAQKSASSQKKTQVSVQQLYVQKIKPKSKTMKK</sequence>
<proteinExistence type="predicted"/>
<keyword evidence="3" id="KW-1185">Reference proteome</keyword>
<dbReference type="RefSeq" id="XP_001434141.1">
    <property type="nucleotide sequence ID" value="XM_001434104.1"/>
</dbReference>
<dbReference type="OrthoDB" id="292259at2759"/>
<dbReference type="GeneID" id="5019926"/>
<evidence type="ECO:0000256" key="1">
    <source>
        <dbReference type="SAM" id="MobiDB-lite"/>
    </source>
</evidence>
<dbReference type="AlphaFoldDB" id="A0C7H7"/>
<gene>
    <name evidence="2" type="ORF">GSPATT00035874001</name>
</gene>
<dbReference type="OMA" id="VNHANPC"/>
<name>A0C7H7_PARTE</name>
<reference evidence="2 3" key="1">
    <citation type="journal article" date="2006" name="Nature">
        <title>Global trends of whole-genome duplications revealed by the ciliate Paramecium tetraurelia.</title>
        <authorList>
            <consortium name="Genoscope"/>
            <person name="Aury J.-M."/>
            <person name="Jaillon O."/>
            <person name="Duret L."/>
            <person name="Noel B."/>
            <person name="Jubin C."/>
            <person name="Porcel B.M."/>
            <person name="Segurens B."/>
            <person name="Daubin V."/>
            <person name="Anthouard V."/>
            <person name="Aiach N."/>
            <person name="Arnaiz O."/>
            <person name="Billaut A."/>
            <person name="Beisson J."/>
            <person name="Blanc I."/>
            <person name="Bouhouche K."/>
            <person name="Camara F."/>
            <person name="Duharcourt S."/>
            <person name="Guigo R."/>
            <person name="Gogendeau D."/>
            <person name="Katinka M."/>
            <person name="Keller A.-M."/>
            <person name="Kissmehl R."/>
            <person name="Klotz C."/>
            <person name="Koll F."/>
            <person name="Le Moue A."/>
            <person name="Lepere C."/>
            <person name="Malinsky S."/>
            <person name="Nowacki M."/>
            <person name="Nowak J.K."/>
            <person name="Plattner H."/>
            <person name="Poulain J."/>
            <person name="Ruiz F."/>
            <person name="Serrano V."/>
            <person name="Zagulski M."/>
            <person name="Dessen P."/>
            <person name="Betermier M."/>
            <person name="Weissenbach J."/>
            <person name="Scarpelli C."/>
            <person name="Schachter V."/>
            <person name="Sperling L."/>
            <person name="Meyer E."/>
            <person name="Cohen J."/>
            <person name="Wincker P."/>
        </authorList>
    </citation>
    <scope>NUCLEOTIDE SEQUENCE [LARGE SCALE GENOMIC DNA]</scope>
    <source>
        <strain evidence="2 3">Stock d4-2</strain>
    </source>
</reference>
<feature type="region of interest" description="Disordered" evidence="1">
    <location>
        <begin position="249"/>
        <end position="269"/>
    </location>
</feature>
<feature type="compositionally biased region" description="Polar residues" evidence="1">
    <location>
        <begin position="457"/>
        <end position="473"/>
    </location>
</feature>